<keyword evidence="2" id="KW-1185">Reference proteome</keyword>
<reference evidence="1 2" key="1">
    <citation type="journal article" date="2019" name="Int. J. Syst. Evol. Microbiol.">
        <title>The Global Catalogue of Microorganisms (GCM) 10K type strain sequencing project: providing services to taxonomists for standard genome sequencing and annotation.</title>
        <authorList>
            <consortium name="The Broad Institute Genomics Platform"/>
            <consortium name="The Broad Institute Genome Sequencing Center for Infectious Disease"/>
            <person name="Wu L."/>
            <person name="Ma J."/>
        </authorList>
    </citation>
    <scope>NUCLEOTIDE SEQUENCE [LARGE SCALE GENOMIC DNA]</scope>
    <source>
        <strain evidence="1 2">JCM 11813</strain>
    </source>
</reference>
<dbReference type="Proteomes" id="UP001499979">
    <property type="component" value="Unassembled WGS sequence"/>
</dbReference>
<dbReference type="RefSeq" id="WP_343908892.1">
    <property type="nucleotide sequence ID" value="NZ_BAAAJE010000019.1"/>
</dbReference>
<organism evidence="1 2">
    <name type="scientific">Nocardioides aquiterrae</name>
    <dbReference type="NCBI Taxonomy" id="203799"/>
    <lineage>
        <taxon>Bacteria</taxon>
        <taxon>Bacillati</taxon>
        <taxon>Actinomycetota</taxon>
        <taxon>Actinomycetes</taxon>
        <taxon>Propionibacteriales</taxon>
        <taxon>Nocardioidaceae</taxon>
        <taxon>Nocardioides</taxon>
    </lineage>
</organism>
<evidence type="ECO:0000313" key="1">
    <source>
        <dbReference type="EMBL" id="GAA1153470.1"/>
    </source>
</evidence>
<proteinExistence type="predicted"/>
<sequence length="54" mass="5824">MKKAVIALLVVFGLFWMVTDPHGLAQSAHRAGASGAQMTGSFFDAVITFIREVE</sequence>
<dbReference type="EMBL" id="BAAAJE010000019">
    <property type="protein sequence ID" value="GAA1153470.1"/>
    <property type="molecule type" value="Genomic_DNA"/>
</dbReference>
<comment type="caution">
    <text evidence="1">The sequence shown here is derived from an EMBL/GenBank/DDBJ whole genome shotgun (WGS) entry which is preliminary data.</text>
</comment>
<gene>
    <name evidence="1" type="ORF">GCM10009606_34850</name>
</gene>
<protein>
    <submittedName>
        <fullName evidence="1">Uncharacterized protein</fullName>
    </submittedName>
</protein>
<accession>A0ABN1UJA2</accession>
<evidence type="ECO:0000313" key="2">
    <source>
        <dbReference type="Proteomes" id="UP001499979"/>
    </source>
</evidence>
<name>A0ABN1UJA2_9ACTN</name>